<evidence type="ECO:0000313" key="18">
    <source>
        <dbReference type="EMBL" id="BAR94702.1"/>
    </source>
</evidence>
<dbReference type="Gene3D" id="1.10.287.90">
    <property type="match status" value="1"/>
</dbReference>
<evidence type="ECO:0000256" key="9">
    <source>
        <dbReference type="ARBA" id="ARBA00022967"/>
    </source>
</evidence>
<dbReference type="GO" id="GO:0042773">
    <property type="term" value="P:ATP synthesis coupled electron transport"/>
    <property type="evidence" value="ECO:0007669"/>
    <property type="project" value="TreeGrafter"/>
</dbReference>
<keyword evidence="13 16" id="KW-0472">Membrane</keyword>
<name>A0A0H5B3G1_9CNID</name>
<evidence type="ECO:0000256" key="1">
    <source>
        <dbReference type="ARBA" id="ARBA00001935"/>
    </source>
</evidence>
<dbReference type="EMBL" id="LC009437">
    <property type="protein sequence ID" value="BAR94702.1"/>
    <property type="molecule type" value="Genomic_DNA"/>
</dbReference>
<dbReference type="GO" id="GO:0016020">
    <property type="term" value="C:membrane"/>
    <property type="evidence" value="ECO:0007669"/>
    <property type="project" value="UniProtKB-SubCell"/>
</dbReference>
<dbReference type="RefSeq" id="YP_009158815.1">
    <property type="nucleotide sequence ID" value="NC_027524.1"/>
</dbReference>
<evidence type="ECO:0000256" key="15">
    <source>
        <dbReference type="ARBA" id="ARBA00049512"/>
    </source>
</evidence>
<evidence type="ECO:0000256" key="10">
    <source>
        <dbReference type="ARBA" id="ARBA00022982"/>
    </source>
</evidence>
<evidence type="ECO:0000256" key="5">
    <source>
        <dbReference type="ARBA" id="ARBA00022448"/>
    </source>
</evidence>
<comment type="similarity">
    <text evidence="3">Belongs to the cytochrome c oxidase subunit 2 family.</text>
</comment>
<evidence type="ECO:0000256" key="11">
    <source>
        <dbReference type="ARBA" id="ARBA00022989"/>
    </source>
</evidence>
<dbReference type="GO" id="GO:0005507">
    <property type="term" value="F:copper ion binding"/>
    <property type="evidence" value="ECO:0007669"/>
    <property type="project" value="InterPro"/>
</dbReference>
<dbReference type="Gene3D" id="2.60.40.420">
    <property type="entry name" value="Cupredoxins - blue copper proteins"/>
    <property type="match status" value="1"/>
</dbReference>
<feature type="transmembrane region" description="Helical" evidence="16">
    <location>
        <begin position="47"/>
        <end position="68"/>
    </location>
</feature>
<dbReference type="EC" id="7.1.1.9" evidence="4"/>
<keyword evidence="6 16" id="KW-0812">Transmembrane</keyword>
<evidence type="ECO:0000259" key="17">
    <source>
        <dbReference type="PROSITE" id="PS50857"/>
    </source>
</evidence>
<comment type="subcellular location">
    <subcellularLocation>
        <location evidence="2">Membrane</location>
        <topology evidence="2">Multi-pass membrane protein</topology>
    </subcellularLocation>
</comment>
<gene>
    <name evidence="18" type="primary">cox2</name>
</gene>
<dbReference type="AlphaFoldDB" id="A0A0H5B3G1"/>
<comment type="catalytic activity">
    <reaction evidence="15">
        <text>4 Fe(II)-[cytochrome c] + O2 + 8 H(+)(in) = 4 Fe(III)-[cytochrome c] + 2 H2O + 4 H(+)(out)</text>
        <dbReference type="Rhea" id="RHEA:11436"/>
        <dbReference type="Rhea" id="RHEA-COMP:10350"/>
        <dbReference type="Rhea" id="RHEA-COMP:14399"/>
        <dbReference type="ChEBI" id="CHEBI:15377"/>
        <dbReference type="ChEBI" id="CHEBI:15378"/>
        <dbReference type="ChEBI" id="CHEBI:15379"/>
        <dbReference type="ChEBI" id="CHEBI:29033"/>
        <dbReference type="ChEBI" id="CHEBI:29034"/>
        <dbReference type="EC" id="7.1.1.9"/>
    </reaction>
    <physiologicalReaction direction="left-to-right" evidence="15">
        <dbReference type="Rhea" id="RHEA:11437"/>
    </physiologicalReaction>
</comment>
<geneLocation type="mitochondrion" evidence="18"/>
<feature type="domain" description="Cytochrome oxidase subunit II copper A binding" evidence="17">
    <location>
        <begin position="82"/>
        <end position="199"/>
    </location>
</feature>
<organism evidence="18">
    <name type="scientific">Kudoa hexapunctata</name>
    <dbReference type="NCBI Taxonomy" id="1450334"/>
    <lineage>
        <taxon>Eukaryota</taxon>
        <taxon>Metazoa</taxon>
        <taxon>Cnidaria</taxon>
        <taxon>Myxozoa</taxon>
        <taxon>Myxosporea</taxon>
        <taxon>Multivalvulida</taxon>
        <taxon>Kudoidae</taxon>
        <taxon>Kudoa</taxon>
    </lineage>
</organism>
<accession>A0A0H5B3G1</accession>
<evidence type="ECO:0000256" key="14">
    <source>
        <dbReference type="ARBA" id="ARBA00031389"/>
    </source>
</evidence>
<keyword evidence="5" id="KW-0813">Transport</keyword>
<evidence type="ECO:0000256" key="12">
    <source>
        <dbReference type="ARBA" id="ARBA00023008"/>
    </source>
</evidence>
<dbReference type="InterPro" id="IPR045187">
    <property type="entry name" value="CcO_II"/>
</dbReference>
<dbReference type="PROSITE" id="PS00078">
    <property type="entry name" value="COX2"/>
    <property type="match status" value="1"/>
</dbReference>
<dbReference type="CTD" id="4513"/>
<keyword evidence="11 16" id="KW-1133">Transmembrane helix</keyword>
<sequence>MLPLMFWNVLHSSLYAVALLVLWLSSIMLAMAFMRNNILAIGMHSPFLAKLDSLVICPITSIVLVYVIPGVEPFFHFFCHEGSTEVWHIRGQQWFWQYSKSSLVWEEILLSRQQSDGQFLQQSCSPCFLSAHRPVLVMGDSLDVIHSWSLPDLGVKMDVIPGHITLDTILPCVSGSFTGACYEICGAYHALMAINIVII</sequence>
<evidence type="ECO:0000256" key="3">
    <source>
        <dbReference type="ARBA" id="ARBA00007866"/>
    </source>
</evidence>
<dbReference type="PROSITE" id="PS50857">
    <property type="entry name" value="COX2_CUA"/>
    <property type="match status" value="1"/>
</dbReference>
<dbReference type="GO" id="GO:0004129">
    <property type="term" value="F:cytochrome-c oxidase activity"/>
    <property type="evidence" value="ECO:0007669"/>
    <property type="project" value="UniProtKB-EC"/>
</dbReference>
<proteinExistence type="inferred from homology"/>
<dbReference type="InterPro" id="IPR002429">
    <property type="entry name" value="CcO_II-like_C"/>
</dbReference>
<evidence type="ECO:0000256" key="7">
    <source>
        <dbReference type="ARBA" id="ARBA00022723"/>
    </source>
</evidence>
<feature type="transmembrane region" description="Helical" evidence="16">
    <location>
        <begin position="12"/>
        <end position="35"/>
    </location>
</feature>
<dbReference type="InterPro" id="IPR001505">
    <property type="entry name" value="Copper_CuA"/>
</dbReference>
<evidence type="ECO:0000256" key="4">
    <source>
        <dbReference type="ARBA" id="ARBA00012949"/>
    </source>
</evidence>
<keyword evidence="8" id="KW-0460">Magnesium</keyword>
<reference evidence="18" key="1">
    <citation type="journal article" date="2015" name="PLoS ONE">
        <title>The Mitochondrial Genomes of a Myxozoan Genus Kudoa Are Extremely Divergent in Metazoa.</title>
        <authorList>
            <person name="Takeuchi F."/>
            <person name="Sekizuka T."/>
            <person name="Ogasawara Y."/>
            <person name="Yokoyama H."/>
            <person name="Kamikawa R."/>
            <person name="Inagaki Y."/>
            <person name="Nozaki T."/>
            <person name="Sugita-Konishi Y."/>
            <person name="Ohnishi T."/>
            <person name="Kuroda M."/>
        </authorList>
    </citation>
    <scope>NUCLEOTIDE SEQUENCE</scope>
    <source>
        <strain evidence="18">2012.6.3</strain>
    </source>
</reference>
<evidence type="ECO:0000256" key="8">
    <source>
        <dbReference type="ARBA" id="ARBA00022842"/>
    </source>
</evidence>
<keyword evidence="9" id="KW-1278">Translocase</keyword>
<dbReference type="PANTHER" id="PTHR22888">
    <property type="entry name" value="CYTOCHROME C OXIDASE, SUBUNIT II"/>
    <property type="match status" value="1"/>
</dbReference>
<dbReference type="Pfam" id="PF00116">
    <property type="entry name" value="COX2"/>
    <property type="match status" value="1"/>
</dbReference>
<evidence type="ECO:0000256" key="6">
    <source>
        <dbReference type="ARBA" id="ARBA00022692"/>
    </source>
</evidence>
<dbReference type="SUPFAM" id="SSF49503">
    <property type="entry name" value="Cupredoxins"/>
    <property type="match status" value="1"/>
</dbReference>
<dbReference type="PANTHER" id="PTHR22888:SF9">
    <property type="entry name" value="CYTOCHROME C OXIDASE SUBUNIT 2"/>
    <property type="match status" value="1"/>
</dbReference>
<protein>
    <recommendedName>
        <fullName evidence="4">cytochrome-c oxidase</fullName>
        <ecNumber evidence="4">7.1.1.9</ecNumber>
    </recommendedName>
    <alternativeName>
        <fullName evidence="14">Cytochrome c oxidase polypeptide II</fullName>
    </alternativeName>
</protein>
<keyword evidence="7" id="KW-0479">Metal-binding</keyword>
<dbReference type="InterPro" id="IPR008972">
    <property type="entry name" value="Cupredoxin"/>
</dbReference>
<keyword evidence="10" id="KW-0249">Electron transport</keyword>
<dbReference type="GeneID" id="25021205"/>
<dbReference type="PRINTS" id="PR01166">
    <property type="entry name" value="CYCOXIDASEII"/>
</dbReference>
<evidence type="ECO:0000256" key="16">
    <source>
        <dbReference type="SAM" id="Phobius"/>
    </source>
</evidence>
<comment type="cofactor">
    <cofactor evidence="1">
        <name>Cu cation</name>
        <dbReference type="ChEBI" id="CHEBI:23378"/>
    </cofactor>
</comment>
<dbReference type="InterPro" id="IPR036257">
    <property type="entry name" value="Cyt_c_oxidase_su2_TM_sf"/>
</dbReference>
<evidence type="ECO:0000256" key="13">
    <source>
        <dbReference type="ARBA" id="ARBA00023136"/>
    </source>
</evidence>
<keyword evidence="18" id="KW-0496">Mitochondrion</keyword>
<evidence type="ECO:0000256" key="2">
    <source>
        <dbReference type="ARBA" id="ARBA00004141"/>
    </source>
</evidence>
<keyword evidence="12" id="KW-0186">Copper</keyword>